<name>W9NDN8_FUSOX</name>
<dbReference type="EMBL" id="JH651034">
    <property type="protein sequence ID" value="EXA30848.1"/>
    <property type="molecule type" value="Genomic_DNA"/>
</dbReference>
<protein>
    <submittedName>
        <fullName evidence="1">Uncharacterized protein</fullName>
    </submittedName>
</protein>
<sequence>MVRLLFSSLYCLQKGGIFIYLSVIKGTEIN</sequence>
<proteinExistence type="predicted"/>
<reference evidence="1" key="2">
    <citation type="submission" date="2012-05" db="EMBL/GenBank/DDBJ databases">
        <title>Annotation of the Genome Sequence of Fusarium oxysporum HDV247.</title>
        <authorList>
            <consortium name="The Broad Institute Genomics Platform"/>
            <person name="Ma L.-J."/>
            <person name="Corby-Kistler H."/>
            <person name="Broz K."/>
            <person name="Gale L.R."/>
            <person name="Jonkers W."/>
            <person name="O'Donnell K."/>
            <person name="Ploetz R."/>
            <person name="Steinberg C."/>
            <person name="Schwartz D.C."/>
            <person name="VanEtten H."/>
            <person name="Zhou S."/>
            <person name="Young S.K."/>
            <person name="Zeng Q."/>
            <person name="Gargeya S."/>
            <person name="Fitzgerald M."/>
            <person name="Abouelleil A."/>
            <person name="Alvarado L."/>
            <person name="Chapman S.B."/>
            <person name="Gainer-Dewar J."/>
            <person name="Goldberg J."/>
            <person name="Griggs A."/>
            <person name="Gujja S."/>
            <person name="Hansen M."/>
            <person name="Howarth C."/>
            <person name="Imamovic A."/>
            <person name="Ireland A."/>
            <person name="Larimer J."/>
            <person name="McCowan C."/>
            <person name="Murphy C."/>
            <person name="Pearson M."/>
            <person name="Poon T.W."/>
            <person name="Priest M."/>
            <person name="Roberts A."/>
            <person name="Saif S."/>
            <person name="Shea T."/>
            <person name="Sykes S."/>
            <person name="Wortman J."/>
            <person name="Nusbaum C."/>
            <person name="Birren B."/>
        </authorList>
    </citation>
    <scope>NUCLEOTIDE SEQUENCE</scope>
    <source>
        <strain evidence="1">HDV247</strain>
    </source>
</reference>
<dbReference type="AlphaFoldDB" id="W9NDN8"/>
<reference evidence="1" key="1">
    <citation type="submission" date="2011-10" db="EMBL/GenBank/DDBJ databases">
        <title>The Genome Sequence of Fusarium oxysporum HDV247.</title>
        <authorList>
            <consortium name="The Broad Institute Genome Sequencing Platform"/>
            <person name="Ma L.-J."/>
            <person name="Gale L.R."/>
            <person name="Schwartz D.C."/>
            <person name="Zhou S."/>
            <person name="Corby-Kistler H."/>
            <person name="Young S.K."/>
            <person name="Zeng Q."/>
            <person name="Gargeya S."/>
            <person name="Fitzgerald M."/>
            <person name="Haas B."/>
            <person name="Abouelleil A."/>
            <person name="Alvarado L."/>
            <person name="Arachchi H.M."/>
            <person name="Berlin A."/>
            <person name="Brown A."/>
            <person name="Chapman S.B."/>
            <person name="Chen Z."/>
            <person name="Dunbar C."/>
            <person name="Freedman E."/>
            <person name="Gearin G."/>
            <person name="Goldberg J."/>
            <person name="Griggs A."/>
            <person name="Gujja S."/>
            <person name="Heiman D."/>
            <person name="Howarth C."/>
            <person name="Larson L."/>
            <person name="Lui A."/>
            <person name="MacDonald P.J.P."/>
            <person name="Montmayeur A."/>
            <person name="Murphy C."/>
            <person name="Neiman D."/>
            <person name="Pearson M."/>
            <person name="Priest M."/>
            <person name="Roberts A."/>
            <person name="Saif S."/>
            <person name="Shea T."/>
            <person name="Shenoy N."/>
            <person name="Sisk P."/>
            <person name="Stolte C."/>
            <person name="Sykes S."/>
            <person name="Wortman J."/>
            <person name="Nusbaum C."/>
            <person name="Birren B."/>
        </authorList>
    </citation>
    <scope>NUCLEOTIDE SEQUENCE [LARGE SCALE GENOMIC DNA]</scope>
    <source>
        <strain evidence="1">HDV247</strain>
    </source>
</reference>
<dbReference type="Proteomes" id="UP000030751">
    <property type="component" value="Unassembled WGS sequence"/>
</dbReference>
<evidence type="ECO:0000313" key="1">
    <source>
        <dbReference type="EMBL" id="EXA30848.1"/>
    </source>
</evidence>
<organism evidence="1">
    <name type="scientific">Fusarium oxysporum f. sp. pisi HDV247</name>
    <dbReference type="NCBI Taxonomy" id="1080344"/>
    <lineage>
        <taxon>Eukaryota</taxon>
        <taxon>Fungi</taxon>
        <taxon>Dikarya</taxon>
        <taxon>Ascomycota</taxon>
        <taxon>Pezizomycotina</taxon>
        <taxon>Sordariomycetes</taxon>
        <taxon>Hypocreomycetidae</taxon>
        <taxon>Hypocreales</taxon>
        <taxon>Nectriaceae</taxon>
        <taxon>Fusarium</taxon>
        <taxon>Fusarium oxysporum species complex</taxon>
    </lineage>
</organism>
<accession>W9NDN8</accession>
<gene>
    <name evidence="1" type="ORF">FOVG_17816</name>
</gene>
<dbReference type="HOGENOM" id="CLU_3406417_0_0_1"/>